<dbReference type="AlphaFoldDB" id="A0A1I6NVG5"/>
<keyword evidence="3" id="KW-1185">Reference proteome</keyword>
<proteinExistence type="predicted"/>
<keyword evidence="1" id="KW-0472">Membrane</keyword>
<feature type="transmembrane region" description="Helical" evidence="1">
    <location>
        <begin position="46"/>
        <end position="67"/>
    </location>
</feature>
<dbReference type="OrthoDB" id="1656098at2"/>
<dbReference type="EMBL" id="FPAA01000001">
    <property type="protein sequence ID" value="SFS31885.1"/>
    <property type="molecule type" value="Genomic_DNA"/>
</dbReference>
<keyword evidence="1" id="KW-0812">Transmembrane</keyword>
<name>A0A1I6NVG5_9BACL</name>
<gene>
    <name evidence="2" type="ORF">SAMN05444972_101167</name>
</gene>
<evidence type="ECO:0000313" key="2">
    <source>
        <dbReference type="EMBL" id="SFS31885.1"/>
    </source>
</evidence>
<dbReference type="Proteomes" id="UP000198660">
    <property type="component" value="Unassembled WGS sequence"/>
</dbReference>
<sequence>MDENWIILLLVVSFFLIMTICGGVLWIKPMKWGKTLKIHNRMRASLLTIVALFLCLGTYGIITLNGIEKVTAMMGANPAKVEKPKKVKLEITNSQFETTHDQFVLTGKVDPGTEVRVTGTALYGEAKVESDGTFSYTFKTKRMAYGSAQYQFMISAYMDGKVTNSKTVVITRKLSSAKEQAESTKELARLDKVNQTIDYKVLLKDANDYTNIYTRRAVKYQGQIQEIHEAEVGTTVMILAVTKDQQGKWINPIIVRFFGQIIDKAKGDLITIYGKVGVDCGLYCDRKIPEVNAIRMR</sequence>
<protein>
    <submittedName>
        <fullName evidence="2">Uncharacterized protein</fullName>
    </submittedName>
</protein>
<dbReference type="RefSeq" id="WP_140413512.1">
    <property type="nucleotide sequence ID" value="NZ_FPAA01000001.1"/>
</dbReference>
<evidence type="ECO:0000313" key="3">
    <source>
        <dbReference type="Proteomes" id="UP000198660"/>
    </source>
</evidence>
<keyword evidence="1" id="KW-1133">Transmembrane helix</keyword>
<dbReference type="InterPro" id="IPR013783">
    <property type="entry name" value="Ig-like_fold"/>
</dbReference>
<organism evidence="2 3">
    <name type="scientific">Marininema halotolerans</name>
    <dbReference type="NCBI Taxonomy" id="1155944"/>
    <lineage>
        <taxon>Bacteria</taxon>
        <taxon>Bacillati</taxon>
        <taxon>Bacillota</taxon>
        <taxon>Bacilli</taxon>
        <taxon>Bacillales</taxon>
        <taxon>Thermoactinomycetaceae</taxon>
        <taxon>Marininema</taxon>
    </lineage>
</organism>
<accession>A0A1I6NVG5</accession>
<dbReference type="Gene3D" id="2.60.40.10">
    <property type="entry name" value="Immunoglobulins"/>
    <property type="match status" value="1"/>
</dbReference>
<reference evidence="3" key="1">
    <citation type="submission" date="2016-10" db="EMBL/GenBank/DDBJ databases">
        <authorList>
            <person name="Varghese N."/>
            <person name="Submissions S."/>
        </authorList>
    </citation>
    <scope>NUCLEOTIDE SEQUENCE [LARGE SCALE GENOMIC DNA]</scope>
    <source>
        <strain evidence="3">DSM 45789</strain>
    </source>
</reference>
<evidence type="ECO:0000256" key="1">
    <source>
        <dbReference type="SAM" id="Phobius"/>
    </source>
</evidence>
<feature type="transmembrane region" description="Helical" evidence="1">
    <location>
        <begin position="6"/>
        <end position="26"/>
    </location>
</feature>